<evidence type="ECO:0000256" key="1">
    <source>
        <dbReference type="SAM" id="Phobius"/>
    </source>
</evidence>
<dbReference type="RefSeq" id="WP_229962552.1">
    <property type="nucleotide sequence ID" value="NZ_JAJJWI010000025.1"/>
</dbReference>
<keyword evidence="3" id="KW-1185">Reference proteome</keyword>
<keyword evidence="1" id="KW-0812">Transmembrane</keyword>
<reference evidence="3" key="1">
    <citation type="journal article" date="2019" name="Int. J. Syst. Evol. Microbiol.">
        <title>The Global Catalogue of Microorganisms (GCM) 10K type strain sequencing project: providing services to taxonomists for standard genome sequencing and annotation.</title>
        <authorList>
            <consortium name="The Broad Institute Genomics Platform"/>
            <consortium name="The Broad Institute Genome Sequencing Center for Infectious Disease"/>
            <person name="Wu L."/>
            <person name="Ma J."/>
        </authorList>
    </citation>
    <scope>NUCLEOTIDE SEQUENCE [LARGE SCALE GENOMIC DNA]</scope>
    <source>
        <strain evidence="3">JCM 16545</strain>
    </source>
</reference>
<comment type="caution">
    <text evidence="2">The sequence shown here is derived from an EMBL/GenBank/DDBJ whole genome shotgun (WGS) entry which is preliminary data.</text>
</comment>
<evidence type="ECO:0000313" key="2">
    <source>
        <dbReference type="EMBL" id="MFD2066549.1"/>
    </source>
</evidence>
<name>A0ABW4WUY0_9BACT</name>
<gene>
    <name evidence="2" type="ORF">ACFSKU_06600</name>
</gene>
<dbReference type="Proteomes" id="UP001597369">
    <property type="component" value="Unassembled WGS sequence"/>
</dbReference>
<evidence type="ECO:0000313" key="3">
    <source>
        <dbReference type="Proteomes" id="UP001597369"/>
    </source>
</evidence>
<dbReference type="EMBL" id="JBHUHV010000020">
    <property type="protein sequence ID" value="MFD2066549.1"/>
    <property type="molecule type" value="Genomic_DNA"/>
</dbReference>
<dbReference type="InterPro" id="IPR024464">
    <property type="entry name" value="DUF2391"/>
</dbReference>
<feature type="transmembrane region" description="Helical" evidence="1">
    <location>
        <begin position="41"/>
        <end position="61"/>
    </location>
</feature>
<dbReference type="Pfam" id="PF09622">
    <property type="entry name" value="DUF2391"/>
    <property type="match status" value="1"/>
</dbReference>
<accession>A0ABW4WUY0</accession>
<keyword evidence="1" id="KW-1133">Transmembrane helix</keyword>
<organism evidence="2 3">
    <name type="scientific">Pontibacter silvestris</name>
    <dbReference type="NCBI Taxonomy" id="2305183"/>
    <lineage>
        <taxon>Bacteria</taxon>
        <taxon>Pseudomonadati</taxon>
        <taxon>Bacteroidota</taxon>
        <taxon>Cytophagia</taxon>
        <taxon>Cytophagales</taxon>
        <taxon>Hymenobacteraceae</taxon>
        <taxon>Pontibacter</taxon>
    </lineage>
</organism>
<sequence length="104" mass="11832">MSSDTNNRPLRESLEEYARGIAGGLLFSFPLLYTIEVWRASFIATPFELMLLVLSTFLLHLGYNRFPGMHPGASWRSAISADVQIPFCPKESSRERGSFYKKLK</sequence>
<keyword evidence="1" id="KW-0472">Membrane</keyword>
<feature type="transmembrane region" description="Helical" evidence="1">
    <location>
        <begin position="17"/>
        <end position="35"/>
    </location>
</feature>
<proteinExistence type="predicted"/>
<protein>
    <submittedName>
        <fullName evidence="2">DUF2391 family protein</fullName>
    </submittedName>
</protein>